<dbReference type="GeneID" id="82876962"/>
<reference evidence="2" key="1">
    <citation type="submission" date="2013-02" db="EMBL/GenBank/DDBJ databases">
        <title>The complete genome sequence of Corynebacterium casei LMG S-19264 (=DSM 44701).</title>
        <authorList>
            <person name="Ruckert C."/>
            <person name="Albersmeier A."/>
            <person name="Kalinowski J."/>
        </authorList>
    </citation>
    <scope>NUCLEOTIDE SEQUENCE [LARGE SCALE GENOMIC DNA]</scope>
    <source>
        <strain evidence="2">LMG S-19264</strain>
    </source>
</reference>
<gene>
    <name evidence="1" type="ORF">CCASEI_03945</name>
</gene>
<sequence>MIHLINHRAETATPENIHNALTPDPGQARTTIITGVAGVPLDRIRTTTWNDELLDLLRILTLIMKHGAVQQEILDRILNAELIDADQLPESSAASRKVPKNNQAGSFPGYDYLAASRQAVLVNDLG</sequence>
<evidence type="ECO:0000313" key="2">
    <source>
        <dbReference type="Proteomes" id="UP000019226"/>
    </source>
</evidence>
<name>A0ABN4CAF9_9CORY</name>
<dbReference type="RefSeq" id="WP_139017141.1">
    <property type="nucleotide sequence ID" value="NZ_CP004350.1"/>
</dbReference>
<protein>
    <submittedName>
        <fullName evidence="1">Uncharacterized protein</fullName>
    </submittedName>
</protein>
<dbReference type="EMBL" id="CP004350">
    <property type="protein sequence ID" value="AHI19367.1"/>
    <property type="molecule type" value="Genomic_DNA"/>
</dbReference>
<dbReference type="Proteomes" id="UP000019226">
    <property type="component" value="Chromosome"/>
</dbReference>
<proteinExistence type="predicted"/>
<evidence type="ECO:0000313" key="1">
    <source>
        <dbReference type="EMBL" id="AHI19367.1"/>
    </source>
</evidence>
<organism evidence="1 2">
    <name type="scientific">Corynebacterium casei LMG S-19264</name>
    <dbReference type="NCBI Taxonomy" id="1285583"/>
    <lineage>
        <taxon>Bacteria</taxon>
        <taxon>Bacillati</taxon>
        <taxon>Actinomycetota</taxon>
        <taxon>Actinomycetes</taxon>
        <taxon>Mycobacteriales</taxon>
        <taxon>Corynebacteriaceae</taxon>
        <taxon>Corynebacterium</taxon>
    </lineage>
</organism>
<accession>A0ABN4CAF9</accession>
<keyword evidence="2" id="KW-1185">Reference proteome</keyword>